<protein>
    <submittedName>
        <fullName evidence="3">DUF4873 domain-containing protein</fullName>
    </submittedName>
</protein>
<keyword evidence="4" id="KW-1185">Reference proteome</keyword>
<evidence type="ECO:0000313" key="4">
    <source>
        <dbReference type="Proteomes" id="UP001597183"/>
    </source>
</evidence>
<sequence>MSGDLDSINVDAINVDAADVDAADVDAVDVDAVDSTDEEYRGPATLRLDDGPVPVEIRMSARFEPIEGRFRWAGRTGPHDMLRERVGAGLRKATIVVPGSPETAVKLSDPDPWGGIRISGTGAPPWFPQGDSQKAAQGDSRGNARGEPRGDTRSEPRGDTQGDTRGEPPGDTRGEPRGESQGDTRGEPPGDTRGEPRGELQGEPQGESYGG</sequence>
<evidence type="ECO:0000256" key="1">
    <source>
        <dbReference type="SAM" id="MobiDB-lite"/>
    </source>
</evidence>
<evidence type="ECO:0000259" key="2">
    <source>
        <dbReference type="Pfam" id="PF16170"/>
    </source>
</evidence>
<dbReference type="Proteomes" id="UP001597183">
    <property type="component" value="Unassembled WGS sequence"/>
</dbReference>
<dbReference type="InterPro" id="IPR032371">
    <property type="entry name" value="DUF4873"/>
</dbReference>
<dbReference type="EMBL" id="JBHTMK010000014">
    <property type="protein sequence ID" value="MFD1365922.1"/>
    <property type="molecule type" value="Genomic_DNA"/>
</dbReference>
<dbReference type="RefSeq" id="WP_317786280.1">
    <property type="nucleotide sequence ID" value="NZ_AP028461.1"/>
</dbReference>
<dbReference type="Pfam" id="PF16170">
    <property type="entry name" value="DUF4873"/>
    <property type="match status" value="1"/>
</dbReference>
<feature type="region of interest" description="Disordered" evidence="1">
    <location>
        <begin position="102"/>
        <end position="211"/>
    </location>
</feature>
<proteinExistence type="predicted"/>
<organism evidence="3 4">
    <name type="scientific">Actinoplanes sichuanensis</name>
    <dbReference type="NCBI Taxonomy" id="512349"/>
    <lineage>
        <taxon>Bacteria</taxon>
        <taxon>Bacillati</taxon>
        <taxon>Actinomycetota</taxon>
        <taxon>Actinomycetes</taxon>
        <taxon>Micromonosporales</taxon>
        <taxon>Micromonosporaceae</taxon>
        <taxon>Actinoplanes</taxon>
    </lineage>
</organism>
<accession>A0ABW4A700</accession>
<gene>
    <name evidence="3" type="ORF">ACFQ5G_11255</name>
</gene>
<comment type="caution">
    <text evidence="3">The sequence shown here is derived from an EMBL/GenBank/DDBJ whole genome shotgun (WGS) entry which is preliminary data.</text>
</comment>
<name>A0ABW4A700_9ACTN</name>
<feature type="compositionally biased region" description="Basic and acidic residues" evidence="1">
    <location>
        <begin position="142"/>
        <end position="200"/>
    </location>
</feature>
<reference evidence="4" key="1">
    <citation type="journal article" date="2019" name="Int. J. Syst. Evol. Microbiol.">
        <title>The Global Catalogue of Microorganisms (GCM) 10K type strain sequencing project: providing services to taxonomists for standard genome sequencing and annotation.</title>
        <authorList>
            <consortium name="The Broad Institute Genomics Platform"/>
            <consortium name="The Broad Institute Genome Sequencing Center for Infectious Disease"/>
            <person name="Wu L."/>
            <person name="Ma J."/>
        </authorList>
    </citation>
    <scope>NUCLEOTIDE SEQUENCE [LARGE SCALE GENOMIC DNA]</scope>
    <source>
        <strain evidence="4">CCM 7526</strain>
    </source>
</reference>
<feature type="domain" description="DUF4873" evidence="2">
    <location>
        <begin position="37"/>
        <end position="126"/>
    </location>
</feature>
<evidence type="ECO:0000313" key="3">
    <source>
        <dbReference type="EMBL" id="MFD1365922.1"/>
    </source>
</evidence>